<dbReference type="Proteomes" id="UP000261875">
    <property type="component" value="Chromosome"/>
</dbReference>
<proteinExistence type="inferred from homology"/>
<evidence type="ECO:0000256" key="8">
    <source>
        <dbReference type="ARBA" id="ARBA00022475"/>
    </source>
</evidence>
<dbReference type="InterPro" id="IPR036265">
    <property type="entry name" value="HIT-like_sf"/>
</dbReference>
<evidence type="ECO:0000256" key="7">
    <source>
        <dbReference type="ARBA" id="ARBA00019608"/>
    </source>
</evidence>
<dbReference type="Pfam" id="PF02611">
    <property type="entry name" value="CDH"/>
    <property type="match status" value="1"/>
</dbReference>
<comment type="similarity">
    <text evidence="5 19">Belongs to the Cdh family.</text>
</comment>
<evidence type="ECO:0000256" key="5">
    <source>
        <dbReference type="ARBA" id="ARBA00006435"/>
    </source>
</evidence>
<gene>
    <name evidence="19" type="primary">cdh</name>
    <name evidence="20" type="ORF">CCS41_05365</name>
</gene>
<evidence type="ECO:0000256" key="3">
    <source>
        <dbReference type="ARBA" id="ARBA00004927"/>
    </source>
</evidence>
<evidence type="ECO:0000256" key="11">
    <source>
        <dbReference type="ARBA" id="ARBA00022801"/>
    </source>
</evidence>
<evidence type="ECO:0000256" key="17">
    <source>
        <dbReference type="ARBA" id="ARBA00032888"/>
    </source>
</evidence>
<evidence type="ECO:0000313" key="20">
    <source>
        <dbReference type="EMBL" id="AWK14041.1"/>
    </source>
</evidence>
<keyword evidence="21" id="KW-1185">Reference proteome</keyword>
<evidence type="ECO:0000313" key="21">
    <source>
        <dbReference type="Proteomes" id="UP000261875"/>
    </source>
</evidence>
<evidence type="ECO:0000256" key="6">
    <source>
        <dbReference type="ARBA" id="ARBA00012375"/>
    </source>
</evidence>
<reference evidence="20 21" key="1">
    <citation type="submission" date="2017-05" db="EMBL/GenBank/DDBJ databases">
        <title>Genome sequence of Candidatus Fukatsuia symbiotica and Candidatus Hamiltonella defensa from Acyrthosiphon pisum strain 5D.</title>
        <authorList>
            <person name="Patel V.A."/>
            <person name="Chevignon G."/>
            <person name="Russell J.A."/>
            <person name="Oliver K.M."/>
        </authorList>
    </citation>
    <scope>NUCLEOTIDE SEQUENCE [LARGE SCALE GENOMIC DNA]</scope>
    <source>
        <strain evidence="20 21">5D</strain>
    </source>
</reference>
<dbReference type="GO" id="GO:0008654">
    <property type="term" value="P:phospholipid biosynthetic process"/>
    <property type="evidence" value="ECO:0007669"/>
    <property type="project" value="UniProtKB-KW"/>
</dbReference>
<dbReference type="InterPro" id="IPR003763">
    <property type="entry name" value="CDP-diacylglyc_Pase"/>
</dbReference>
<comment type="catalytic activity">
    <reaction evidence="1 19">
        <text>a CDP-1,2-diacyl-sn-glycerol + H2O = a 1,2-diacyl-sn-glycero-3-phosphate + CMP + 2 H(+)</text>
        <dbReference type="Rhea" id="RHEA:15221"/>
        <dbReference type="ChEBI" id="CHEBI:15377"/>
        <dbReference type="ChEBI" id="CHEBI:15378"/>
        <dbReference type="ChEBI" id="CHEBI:58332"/>
        <dbReference type="ChEBI" id="CHEBI:58608"/>
        <dbReference type="ChEBI" id="CHEBI:60377"/>
        <dbReference type="EC" id="3.6.1.26"/>
    </reaction>
</comment>
<dbReference type="EC" id="3.6.1.26" evidence="6 19"/>
<keyword evidence="9 19" id="KW-0444">Lipid biosynthesis</keyword>
<evidence type="ECO:0000256" key="18">
    <source>
        <dbReference type="ARBA" id="ARBA00032892"/>
    </source>
</evidence>
<keyword evidence="8 19" id="KW-1003">Cell membrane</keyword>
<evidence type="ECO:0000256" key="15">
    <source>
        <dbReference type="ARBA" id="ARBA00023209"/>
    </source>
</evidence>
<comment type="pathway">
    <text evidence="4">Lipid metabolism.</text>
</comment>
<dbReference type="OrthoDB" id="481399at2"/>
<keyword evidence="12 19" id="KW-1133">Transmembrane helix</keyword>
<keyword evidence="11 19" id="KW-0378">Hydrolase</keyword>
<dbReference type="NCBIfam" id="NF003986">
    <property type="entry name" value="PRK05471.1-5"/>
    <property type="match status" value="1"/>
</dbReference>
<dbReference type="RefSeq" id="WP_072550629.1">
    <property type="nucleotide sequence ID" value="NZ_CP021659.1"/>
</dbReference>
<keyword evidence="15 19" id="KW-0594">Phospholipid biosynthesis</keyword>
<dbReference type="UniPathway" id="UPA00609">
    <property type="reaction ID" value="UER00664"/>
</dbReference>
<organism evidence="20 21">
    <name type="scientific">Candidatus Fukatsuia symbiotica</name>
    <dbReference type="NCBI Taxonomy" id="1878942"/>
    <lineage>
        <taxon>Bacteria</taxon>
        <taxon>Pseudomonadati</taxon>
        <taxon>Pseudomonadota</taxon>
        <taxon>Gammaproteobacteria</taxon>
        <taxon>Enterobacterales</taxon>
        <taxon>Yersiniaceae</taxon>
        <taxon>Candidatus Fukatsuia</taxon>
    </lineage>
</organism>
<dbReference type="GO" id="GO:0046342">
    <property type="term" value="P:CDP-diacylglycerol catabolic process"/>
    <property type="evidence" value="ECO:0007669"/>
    <property type="project" value="UniProtKB-UniRule"/>
</dbReference>
<feature type="transmembrane region" description="Helical" evidence="19">
    <location>
        <begin position="12"/>
        <end position="29"/>
    </location>
</feature>
<keyword evidence="16 19" id="KW-1208">Phospholipid metabolism</keyword>
<keyword evidence="10 19" id="KW-0812">Transmembrane</keyword>
<evidence type="ECO:0000256" key="13">
    <source>
        <dbReference type="ARBA" id="ARBA00023098"/>
    </source>
</evidence>
<dbReference type="SUPFAM" id="SSF54197">
    <property type="entry name" value="HIT-like"/>
    <property type="match status" value="1"/>
</dbReference>
<keyword evidence="14 19" id="KW-0472">Membrane</keyword>
<sequence length="256" mass="29015">MLHLSIRRVCHLFMLITIIVVCALWLGLMRHSNTLWKIISQQCIPNQEQKNNPAPCSEVNKKAGFVVYKDRQGPLQYLLIPTTKITGIESPELLVATTPNFFAQAWQARKFMANKYGSSIMDADISLAINSQYGRSQNQLHIHISCLSPKVKAKLANLEASFQPQWQRLPGGLLNHDYIARRVRVNELQQQGVFRLLAEEVEGAKENMGSYGLAMTSLSNGDFLLLATQRNLLKFNLASAEEIQDHQCQTLFYQLE</sequence>
<comment type="subcellular location">
    <subcellularLocation>
        <location evidence="2 19">Cell membrane</location>
        <topology evidence="2 19">Single-pass membrane protein</topology>
    </subcellularLocation>
</comment>
<accession>A0A2U8I4G5</accession>
<dbReference type="STRING" id="1878942.GCA_900128755_00075"/>
<dbReference type="GO" id="GO:0008715">
    <property type="term" value="F:CDP-diacylglycerol diphosphatase activity"/>
    <property type="evidence" value="ECO:0007669"/>
    <property type="project" value="UniProtKB-UniRule"/>
</dbReference>
<evidence type="ECO:0000256" key="19">
    <source>
        <dbReference type="HAMAP-Rule" id="MF_00319"/>
    </source>
</evidence>
<evidence type="ECO:0000256" key="4">
    <source>
        <dbReference type="ARBA" id="ARBA00005189"/>
    </source>
</evidence>
<comment type="pathway">
    <text evidence="3 19">Phospholipid metabolism; CDP-diacylglycerol degradation; phosphatidate from CDP-diacylglycerol: step 1/1.</text>
</comment>
<evidence type="ECO:0000256" key="12">
    <source>
        <dbReference type="ARBA" id="ARBA00022989"/>
    </source>
</evidence>
<evidence type="ECO:0000256" key="2">
    <source>
        <dbReference type="ARBA" id="ARBA00004162"/>
    </source>
</evidence>
<dbReference type="GO" id="GO:0005886">
    <property type="term" value="C:plasma membrane"/>
    <property type="evidence" value="ECO:0007669"/>
    <property type="project" value="UniProtKB-SubCell"/>
</dbReference>
<dbReference type="EMBL" id="CP021659">
    <property type="protein sequence ID" value="AWK14041.1"/>
    <property type="molecule type" value="Genomic_DNA"/>
</dbReference>
<name>A0A2U8I4G5_9GAMM</name>
<dbReference type="HAMAP" id="MF_00319">
    <property type="entry name" value="Cdh"/>
    <property type="match status" value="1"/>
</dbReference>
<evidence type="ECO:0000256" key="16">
    <source>
        <dbReference type="ARBA" id="ARBA00023264"/>
    </source>
</evidence>
<evidence type="ECO:0000256" key="10">
    <source>
        <dbReference type="ARBA" id="ARBA00022692"/>
    </source>
</evidence>
<dbReference type="Gene3D" id="3.30.428.30">
    <property type="entry name" value="HIT family - CDH-like"/>
    <property type="match status" value="1"/>
</dbReference>
<evidence type="ECO:0000256" key="14">
    <source>
        <dbReference type="ARBA" id="ARBA00023136"/>
    </source>
</evidence>
<evidence type="ECO:0000256" key="9">
    <source>
        <dbReference type="ARBA" id="ARBA00022516"/>
    </source>
</evidence>
<dbReference type="PIRSF" id="PIRSF001273">
    <property type="entry name" value="CDH"/>
    <property type="match status" value="1"/>
</dbReference>
<dbReference type="AlphaFoldDB" id="A0A2U8I4G5"/>
<dbReference type="KEGG" id="fsm:CCS41_05365"/>
<keyword evidence="13 19" id="KW-0443">Lipid metabolism</keyword>
<evidence type="ECO:0000256" key="1">
    <source>
        <dbReference type="ARBA" id="ARBA00001007"/>
    </source>
</evidence>
<protein>
    <recommendedName>
        <fullName evidence="7 19">CDP-diacylglycerol pyrophosphatase</fullName>
        <ecNumber evidence="6 19">3.6.1.26</ecNumber>
    </recommendedName>
    <alternativeName>
        <fullName evidence="17 19">CDP-diacylglycerol phosphatidylhydrolase</fullName>
    </alternativeName>
    <alternativeName>
        <fullName evidence="18 19">CDP-diglyceride hydrolase</fullName>
    </alternativeName>
</protein>